<name>A0ABN7P9S4_TIMPD</name>
<reference evidence="1" key="1">
    <citation type="submission" date="2021-03" db="EMBL/GenBank/DDBJ databases">
        <authorList>
            <person name="Tran Van P."/>
        </authorList>
    </citation>
    <scope>NUCLEOTIDE SEQUENCE</scope>
</reference>
<comment type="caution">
    <text evidence="1">The sequence shown here is derived from an EMBL/GenBank/DDBJ whole genome shotgun (WGS) entry which is preliminary data.</text>
</comment>
<proteinExistence type="predicted"/>
<accession>A0ABN7P9S4</accession>
<sequence>NILDQVAFQALNGFTTLSNILSLDLDVPTNVPSYIPPKCFLTACTTYSYACRKNTFNSKFAVLSNKLSIVLDLLLHRLK</sequence>
<organism evidence="1 2">
    <name type="scientific">Timema podura</name>
    <name type="common">Walking stick</name>
    <dbReference type="NCBI Taxonomy" id="61482"/>
    <lineage>
        <taxon>Eukaryota</taxon>
        <taxon>Metazoa</taxon>
        <taxon>Ecdysozoa</taxon>
        <taxon>Arthropoda</taxon>
        <taxon>Hexapoda</taxon>
        <taxon>Insecta</taxon>
        <taxon>Pterygota</taxon>
        <taxon>Neoptera</taxon>
        <taxon>Polyneoptera</taxon>
        <taxon>Phasmatodea</taxon>
        <taxon>Timematodea</taxon>
        <taxon>Timematoidea</taxon>
        <taxon>Timematidae</taxon>
        <taxon>Timema</taxon>
    </lineage>
</organism>
<dbReference type="Proteomes" id="UP001153148">
    <property type="component" value="Unassembled WGS sequence"/>
</dbReference>
<dbReference type="EMBL" id="CAJPIN010019745">
    <property type="protein sequence ID" value="CAG2062338.1"/>
    <property type="molecule type" value="Genomic_DNA"/>
</dbReference>
<evidence type="ECO:0000313" key="1">
    <source>
        <dbReference type="EMBL" id="CAG2062338.1"/>
    </source>
</evidence>
<keyword evidence="2" id="KW-1185">Reference proteome</keyword>
<feature type="non-terminal residue" evidence="1">
    <location>
        <position position="1"/>
    </location>
</feature>
<feature type="non-terminal residue" evidence="1">
    <location>
        <position position="79"/>
    </location>
</feature>
<gene>
    <name evidence="1" type="ORF">TPAB3V08_LOCUS9289</name>
</gene>
<evidence type="ECO:0000313" key="2">
    <source>
        <dbReference type="Proteomes" id="UP001153148"/>
    </source>
</evidence>
<protein>
    <submittedName>
        <fullName evidence="1">Uncharacterized protein</fullName>
    </submittedName>
</protein>